<dbReference type="AlphaFoldDB" id="A0AA36CTV7"/>
<proteinExistence type="predicted"/>
<accession>A0AA36CTV7</accession>
<feature type="transmembrane region" description="Helical" evidence="1">
    <location>
        <begin position="61"/>
        <end position="80"/>
    </location>
</feature>
<evidence type="ECO:0000313" key="3">
    <source>
        <dbReference type="Proteomes" id="UP001177023"/>
    </source>
</evidence>
<evidence type="ECO:0000313" key="2">
    <source>
        <dbReference type="EMBL" id="CAJ0575171.1"/>
    </source>
</evidence>
<keyword evidence="1" id="KW-0472">Membrane</keyword>
<sequence>MSPKTRIFFIALFVALVYGYTLRSRQSTTKTHLLNYDVEEDATFAKDQDSGPLLSENAKDALLLLCGSVVVLALVGWIWYANQRAKEARDNELRRRGSSGEIFIEWDEC</sequence>
<name>A0AA36CTV7_9BILA</name>
<evidence type="ECO:0000256" key="1">
    <source>
        <dbReference type="SAM" id="Phobius"/>
    </source>
</evidence>
<feature type="non-terminal residue" evidence="2">
    <location>
        <position position="1"/>
    </location>
</feature>
<keyword evidence="1" id="KW-0812">Transmembrane</keyword>
<protein>
    <submittedName>
        <fullName evidence="2">Uncharacterized protein</fullName>
    </submittedName>
</protein>
<reference evidence="2" key="1">
    <citation type="submission" date="2023-06" db="EMBL/GenBank/DDBJ databases">
        <authorList>
            <person name="Delattre M."/>
        </authorList>
    </citation>
    <scope>NUCLEOTIDE SEQUENCE</scope>
    <source>
        <strain evidence="2">AF72</strain>
    </source>
</reference>
<keyword evidence="1" id="KW-1133">Transmembrane helix</keyword>
<dbReference type="Proteomes" id="UP001177023">
    <property type="component" value="Unassembled WGS sequence"/>
</dbReference>
<gene>
    <name evidence="2" type="ORF">MSPICULIGERA_LOCUS13487</name>
</gene>
<organism evidence="2 3">
    <name type="scientific">Mesorhabditis spiculigera</name>
    <dbReference type="NCBI Taxonomy" id="96644"/>
    <lineage>
        <taxon>Eukaryota</taxon>
        <taxon>Metazoa</taxon>
        <taxon>Ecdysozoa</taxon>
        <taxon>Nematoda</taxon>
        <taxon>Chromadorea</taxon>
        <taxon>Rhabditida</taxon>
        <taxon>Rhabditina</taxon>
        <taxon>Rhabditomorpha</taxon>
        <taxon>Rhabditoidea</taxon>
        <taxon>Rhabditidae</taxon>
        <taxon>Mesorhabditinae</taxon>
        <taxon>Mesorhabditis</taxon>
    </lineage>
</organism>
<comment type="caution">
    <text evidence="2">The sequence shown here is derived from an EMBL/GenBank/DDBJ whole genome shotgun (WGS) entry which is preliminary data.</text>
</comment>
<dbReference type="EMBL" id="CATQJA010002636">
    <property type="protein sequence ID" value="CAJ0575171.1"/>
    <property type="molecule type" value="Genomic_DNA"/>
</dbReference>
<keyword evidence="3" id="KW-1185">Reference proteome</keyword>